<name>A0A382SDF5_9ZZZZ</name>
<organism evidence="1">
    <name type="scientific">marine metagenome</name>
    <dbReference type="NCBI Taxonomy" id="408172"/>
    <lineage>
        <taxon>unclassified sequences</taxon>
        <taxon>metagenomes</taxon>
        <taxon>ecological metagenomes</taxon>
    </lineage>
</organism>
<reference evidence="1" key="1">
    <citation type="submission" date="2018-05" db="EMBL/GenBank/DDBJ databases">
        <authorList>
            <person name="Lanie J.A."/>
            <person name="Ng W.-L."/>
            <person name="Kazmierczak K.M."/>
            <person name="Andrzejewski T.M."/>
            <person name="Davidsen T.M."/>
            <person name="Wayne K.J."/>
            <person name="Tettelin H."/>
            <person name="Glass J.I."/>
            <person name="Rusch D."/>
            <person name="Podicherti R."/>
            <person name="Tsui H.-C.T."/>
            <person name="Winkler M.E."/>
        </authorList>
    </citation>
    <scope>NUCLEOTIDE SEQUENCE</scope>
</reference>
<evidence type="ECO:0000313" key="1">
    <source>
        <dbReference type="EMBL" id="SVD07990.1"/>
    </source>
</evidence>
<accession>A0A382SDF5</accession>
<sequence length="67" mass="7923">YPNSLNDLFLSIFILRVFLWKNPILINEHTCFVIETESLFGFDYGSAFFCFVPNTFYTFEANHMHSC</sequence>
<protein>
    <submittedName>
        <fullName evidence="1">Uncharacterized protein</fullName>
    </submittedName>
</protein>
<dbReference type="AlphaFoldDB" id="A0A382SDF5"/>
<gene>
    <name evidence="1" type="ORF">METZ01_LOCUS360844</name>
</gene>
<dbReference type="EMBL" id="UINC01128317">
    <property type="protein sequence ID" value="SVD07990.1"/>
    <property type="molecule type" value="Genomic_DNA"/>
</dbReference>
<feature type="non-terminal residue" evidence="1">
    <location>
        <position position="1"/>
    </location>
</feature>
<proteinExistence type="predicted"/>